<evidence type="ECO:0000256" key="2">
    <source>
        <dbReference type="ARBA" id="ARBA00023015"/>
    </source>
</evidence>
<evidence type="ECO:0000259" key="5">
    <source>
        <dbReference type="Pfam" id="PF04198"/>
    </source>
</evidence>
<keyword evidence="7" id="KW-1185">Reference proteome</keyword>
<dbReference type="Proteomes" id="UP000050417">
    <property type="component" value="Unassembled WGS sequence"/>
</dbReference>
<accession>A0A0P6XGB0</accession>
<dbReference type="Pfam" id="PF13384">
    <property type="entry name" value="HTH_23"/>
    <property type="match status" value="1"/>
</dbReference>
<dbReference type="GO" id="GO:0003677">
    <property type="term" value="F:DNA binding"/>
    <property type="evidence" value="ECO:0007669"/>
    <property type="project" value="UniProtKB-KW"/>
</dbReference>
<dbReference type="Gene3D" id="1.10.10.60">
    <property type="entry name" value="Homeodomain-like"/>
    <property type="match status" value="1"/>
</dbReference>
<dbReference type="InterPro" id="IPR007324">
    <property type="entry name" value="Sugar-bd_dom_put"/>
</dbReference>
<gene>
    <name evidence="6" type="ORF">ADN00_05600</name>
</gene>
<dbReference type="InterPro" id="IPR051054">
    <property type="entry name" value="SorC_transcr_regulators"/>
</dbReference>
<dbReference type="GO" id="GO:0030246">
    <property type="term" value="F:carbohydrate binding"/>
    <property type="evidence" value="ECO:0007669"/>
    <property type="project" value="InterPro"/>
</dbReference>
<keyword evidence="2" id="KW-0805">Transcription regulation</keyword>
<reference evidence="6 7" key="1">
    <citation type="submission" date="2015-07" db="EMBL/GenBank/DDBJ databases">
        <title>Genome sequence of Ornatilinea apprima DSM 23815.</title>
        <authorList>
            <person name="Hemp J."/>
            <person name="Ward L.M."/>
            <person name="Pace L.A."/>
            <person name="Fischer W.W."/>
        </authorList>
    </citation>
    <scope>NUCLEOTIDE SEQUENCE [LARGE SCALE GENOMIC DNA]</scope>
    <source>
        <strain evidence="6 7">P3M-1</strain>
    </source>
</reference>
<proteinExistence type="inferred from homology"/>
<dbReference type="OrthoDB" id="58802at2"/>
<comment type="similarity">
    <text evidence="1">Belongs to the SorC transcriptional regulatory family.</text>
</comment>
<dbReference type="AlphaFoldDB" id="A0A0P6XGB0"/>
<evidence type="ECO:0000256" key="1">
    <source>
        <dbReference type="ARBA" id="ARBA00010466"/>
    </source>
</evidence>
<dbReference type="SUPFAM" id="SSF46689">
    <property type="entry name" value="Homeodomain-like"/>
    <property type="match status" value="1"/>
</dbReference>
<name>A0A0P6XGB0_9CHLR</name>
<dbReference type="Pfam" id="PF04198">
    <property type="entry name" value="Sugar-bind"/>
    <property type="match status" value="1"/>
</dbReference>
<dbReference type="EMBL" id="LGCL01000016">
    <property type="protein sequence ID" value="KPL78718.1"/>
    <property type="molecule type" value="Genomic_DNA"/>
</dbReference>
<keyword evidence="4" id="KW-0804">Transcription</keyword>
<dbReference type="SUPFAM" id="SSF100950">
    <property type="entry name" value="NagB/RpiA/CoA transferase-like"/>
    <property type="match status" value="1"/>
</dbReference>
<dbReference type="RefSeq" id="WP_075061988.1">
    <property type="nucleotide sequence ID" value="NZ_LGCL01000016.1"/>
</dbReference>
<comment type="caution">
    <text evidence="6">The sequence shown here is derived from an EMBL/GenBank/DDBJ whole genome shotgun (WGS) entry which is preliminary data.</text>
</comment>
<evidence type="ECO:0000313" key="7">
    <source>
        <dbReference type="Proteomes" id="UP000050417"/>
    </source>
</evidence>
<evidence type="ECO:0000256" key="3">
    <source>
        <dbReference type="ARBA" id="ARBA00023125"/>
    </source>
</evidence>
<keyword evidence="3" id="KW-0238">DNA-binding</keyword>
<dbReference type="PANTHER" id="PTHR34294">
    <property type="entry name" value="TRANSCRIPTIONAL REGULATOR-RELATED"/>
    <property type="match status" value="1"/>
</dbReference>
<dbReference type="InterPro" id="IPR037171">
    <property type="entry name" value="NagB/RpiA_transferase-like"/>
</dbReference>
<protein>
    <recommendedName>
        <fullName evidence="5">Sugar-binding domain-containing protein</fullName>
    </recommendedName>
</protein>
<evidence type="ECO:0000256" key="4">
    <source>
        <dbReference type="ARBA" id="ARBA00023163"/>
    </source>
</evidence>
<dbReference type="Gene3D" id="3.40.50.1360">
    <property type="match status" value="1"/>
</dbReference>
<dbReference type="STRING" id="1134406.ADN00_05600"/>
<organism evidence="6 7">
    <name type="scientific">Ornatilinea apprima</name>
    <dbReference type="NCBI Taxonomy" id="1134406"/>
    <lineage>
        <taxon>Bacteria</taxon>
        <taxon>Bacillati</taxon>
        <taxon>Chloroflexota</taxon>
        <taxon>Anaerolineae</taxon>
        <taxon>Anaerolineales</taxon>
        <taxon>Anaerolineaceae</taxon>
        <taxon>Ornatilinea</taxon>
    </lineage>
</organism>
<sequence>MARVDELRVISRIARMYYELGIKQSEISRQLGISQATVSRFLERAKDEGIVRISVTIPAGVNSELEETLIHQYKLRDAIIVDCYSDTDESIINRDIGAAAAYYLETAINHNEVIGISSWSSALLALVDAFHSIQKRNNIRVIQILGGVGNPTAEAHANRLTSRLAGLVSGEAVFLPVPGILGSGNSLKVLEQDPYVQKAIQMFDEVTLALVGIGALQPSNLLKASGNIFTDEELALLSSKGAVGDALLRFFDINGKAVQTELSNRVFSMKLEQLQKVERAIGVAGGVRKRAAILGALRGRYINILITDKCTAQWLAEEGGKV</sequence>
<feature type="domain" description="Sugar-binding" evidence="5">
    <location>
        <begin position="62"/>
        <end position="315"/>
    </location>
</feature>
<evidence type="ECO:0000313" key="6">
    <source>
        <dbReference type="EMBL" id="KPL78718.1"/>
    </source>
</evidence>
<dbReference type="InterPro" id="IPR009057">
    <property type="entry name" value="Homeodomain-like_sf"/>
</dbReference>